<proteinExistence type="inferred from homology"/>
<evidence type="ECO:0000313" key="6">
    <source>
        <dbReference type="EMBL" id="RHX92976.1"/>
    </source>
</evidence>
<dbReference type="InterPro" id="IPR011760">
    <property type="entry name" value="PsdUridine_synth_TruD_insert"/>
</dbReference>
<evidence type="ECO:0000256" key="4">
    <source>
        <dbReference type="HAMAP-Rule" id="MF_01082"/>
    </source>
</evidence>
<dbReference type="GO" id="GO:0031119">
    <property type="term" value="P:tRNA pseudouridine synthesis"/>
    <property type="evidence" value="ECO:0007669"/>
    <property type="project" value="UniProtKB-UniRule"/>
</dbReference>
<dbReference type="GO" id="GO:0160150">
    <property type="term" value="F:tRNA pseudouridine(13) synthase activity"/>
    <property type="evidence" value="ECO:0007669"/>
    <property type="project" value="UniProtKB-EC"/>
</dbReference>
<dbReference type="Pfam" id="PF01142">
    <property type="entry name" value="TruD"/>
    <property type="match status" value="1"/>
</dbReference>
<evidence type="ECO:0000256" key="2">
    <source>
        <dbReference type="ARBA" id="ARBA00022694"/>
    </source>
</evidence>
<dbReference type="AlphaFoldDB" id="A0A396ZH18"/>
<protein>
    <recommendedName>
        <fullName evidence="4">tRNA pseudouridine synthase D</fullName>
        <ecNumber evidence="4">5.4.99.27</ecNumber>
    </recommendedName>
    <alternativeName>
        <fullName evidence="4">tRNA pseudouridine(13) synthase</fullName>
    </alternativeName>
    <alternativeName>
        <fullName evidence="4">tRNA pseudouridylate synthase D</fullName>
    </alternativeName>
    <alternativeName>
        <fullName evidence="4">tRNA-uridine isomerase D</fullName>
    </alternativeName>
</protein>
<reference evidence="7" key="1">
    <citation type="submission" date="2018-05" db="EMBL/GenBank/DDBJ databases">
        <title>Leptospira yasudae sp. nov. and Leptospira stimsonii sp. nov., two pathogenic species of the genus Leptospira isolated from environmental sources.</title>
        <authorList>
            <person name="Casanovas-Massana A."/>
            <person name="Hamond C."/>
            <person name="Santos L.A."/>
            <person name="Hacker K.P."/>
            <person name="Balassiano I."/>
            <person name="Medeiros M.A."/>
            <person name="Reis M.G."/>
            <person name="Ko A.I."/>
            <person name="Wunder E.A."/>
        </authorList>
    </citation>
    <scope>NUCLEOTIDE SEQUENCE [LARGE SCALE GENOMIC DNA]</scope>
    <source>
        <strain evidence="7">Yale</strain>
    </source>
</reference>
<dbReference type="HAMAP" id="MF_01082">
    <property type="entry name" value="TruD"/>
    <property type="match status" value="1"/>
</dbReference>
<comment type="catalytic activity">
    <reaction evidence="4">
        <text>uridine(13) in tRNA = pseudouridine(13) in tRNA</text>
        <dbReference type="Rhea" id="RHEA:42540"/>
        <dbReference type="Rhea" id="RHEA-COMP:10105"/>
        <dbReference type="Rhea" id="RHEA-COMP:10106"/>
        <dbReference type="ChEBI" id="CHEBI:65314"/>
        <dbReference type="ChEBI" id="CHEBI:65315"/>
        <dbReference type="EC" id="5.4.99.27"/>
    </reaction>
</comment>
<organism evidence="6 7">
    <name type="scientific">Leptospira stimsonii</name>
    <dbReference type="NCBI Taxonomy" id="2202203"/>
    <lineage>
        <taxon>Bacteria</taxon>
        <taxon>Pseudomonadati</taxon>
        <taxon>Spirochaetota</taxon>
        <taxon>Spirochaetia</taxon>
        <taxon>Leptospirales</taxon>
        <taxon>Leptospiraceae</taxon>
        <taxon>Leptospira</taxon>
    </lineage>
</organism>
<evidence type="ECO:0000313" key="7">
    <source>
        <dbReference type="Proteomes" id="UP000265798"/>
    </source>
</evidence>
<dbReference type="Proteomes" id="UP000265798">
    <property type="component" value="Unassembled WGS sequence"/>
</dbReference>
<dbReference type="PROSITE" id="PS01268">
    <property type="entry name" value="UPF0024"/>
    <property type="match status" value="1"/>
</dbReference>
<comment type="caution">
    <text evidence="6">The sequence shown here is derived from an EMBL/GenBank/DDBJ whole genome shotgun (WGS) entry which is preliminary data.</text>
</comment>
<dbReference type="Gene3D" id="3.30.2350.20">
    <property type="entry name" value="TruD, catalytic domain"/>
    <property type="match status" value="2"/>
</dbReference>
<dbReference type="RefSeq" id="WP_118967773.1">
    <property type="nucleotide sequence ID" value="NZ_QHCT01000001.1"/>
</dbReference>
<dbReference type="InterPro" id="IPR020119">
    <property type="entry name" value="PsdUridine_synth_TruD_CS"/>
</dbReference>
<dbReference type="PANTHER" id="PTHR13326:SF21">
    <property type="entry name" value="PSEUDOURIDYLATE SYNTHASE PUS7L"/>
    <property type="match status" value="1"/>
</dbReference>
<keyword evidence="2 4" id="KW-0819">tRNA processing</keyword>
<dbReference type="EC" id="5.4.99.27" evidence="4"/>
<evidence type="ECO:0000256" key="3">
    <source>
        <dbReference type="ARBA" id="ARBA00023235"/>
    </source>
</evidence>
<dbReference type="PIRSF" id="PIRSF037016">
    <property type="entry name" value="Pseudouridin_synth_euk_prd"/>
    <property type="match status" value="1"/>
</dbReference>
<evidence type="ECO:0000259" key="5">
    <source>
        <dbReference type="PROSITE" id="PS50984"/>
    </source>
</evidence>
<dbReference type="InterPro" id="IPR020103">
    <property type="entry name" value="PsdUridine_synth_cat_dom_sf"/>
</dbReference>
<dbReference type="PROSITE" id="PS50984">
    <property type="entry name" value="TRUD"/>
    <property type="match status" value="1"/>
</dbReference>
<gene>
    <name evidence="4" type="primary">truD</name>
    <name evidence="6" type="ORF">DLM75_07420</name>
</gene>
<dbReference type="EMBL" id="QHCT01000001">
    <property type="protein sequence ID" value="RHX92976.1"/>
    <property type="molecule type" value="Genomic_DNA"/>
</dbReference>
<dbReference type="PANTHER" id="PTHR13326">
    <property type="entry name" value="TRNA PSEUDOURIDINE SYNTHASE D"/>
    <property type="match status" value="1"/>
</dbReference>
<evidence type="ECO:0000256" key="1">
    <source>
        <dbReference type="ARBA" id="ARBA00007953"/>
    </source>
</evidence>
<dbReference type="InterPro" id="IPR042214">
    <property type="entry name" value="TruD_catalytic"/>
</dbReference>
<accession>A0A396ZH18</accession>
<keyword evidence="3 4" id="KW-0413">Isomerase</keyword>
<feature type="domain" description="TRUD" evidence="5">
    <location>
        <begin position="151"/>
        <end position="364"/>
    </location>
</feature>
<dbReference type="InterPro" id="IPR001656">
    <property type="entry name" value="PsdUridine_synth_TruD"/>
</dbReference>
<feature type="active site" description="Nucleophile" evidence="4">
    <location>
        <position position="78"/>
    </location>
</feature>
<comment type="function">
    <text evidence="4">Responsible for synthesis of pseudouridine from uracil-13 in transfer RNAs.</text>
</comment>
<sequence>MEIVSEHPFSGFLVYELKQNPEDFRVEEILAPGWLKENGKWTIFRLKKSGWNTLDALQRIARESGLSISEIGYAGKKDRHATTIQHISAEKPLRVPRELANVLQLETIGKSERILTPEANGGNRFVLTLRNLLEKEEDAIRRNFEKGFRSGFINYYDSQRFSRFHPEFRLPIFPFLQGDPATCLKLLLTDPFPGEKKQARDRKKELQKFWGNWKACEKLSGTKLESRIFSFLKKEKDITSRTYLELISLFPEEELLMLLSSLQSLVWNEFVSELLESESSSGVWIKTKSGPLFFPEESLIQTIPSEYNLRVPGVPGIKTLEYSKKEMDFLRSTISRLSLKETVFEKSPFPKIKMNSFDRNLRVVPENFVWEEFESDDLNPERKKVKISFRLPSGCYATMFVKRLMLRADF</sequence>
<dbReference type="OrthoDB" id="1550679at2"/>
<comment type="similarity">
    <text evidence="1 4">Belongs to the pseudouridine synthase TruD family.</text>
</comment>
<name>A0A396ZH18_9LEPT</name>
<dbReference type="GO" id="GO:0003723">
    <property type="term" value="F:RNA binding"/>
    <property type="evidence" value="ECO:0007669"/>
    <property type="project" value="InterPro"/>
</dbReference>
<dbReference type="SUPFAM" id="SSF55120">
    <property type="entry name" value="Pseudouridine synthase"/>
    <property type="match status" value="1"/>
</dbReference>